<dbReference type="Gene3D" id="3.10.20.90">
    <property type="entry name" value="Phosphatidylinositol 3-kinase Catalytic Subunit, Chain A, domain 1"/>
    <property type="match status" value="1"/>
</dbReference>
<comment type="subcellular location">
    <subcellularLocation>
        <location evidence="1">Nucleus</location>
        <location evidence="1">Nucleolus</location>
    </subcellularLocation>
</comment>
<feature type="region of interest" description="Disordered" evidence="6">
    <location>
        <begin position="286"/>
        <end position="323"/>
    </location>
</feature>
<organism evidence="9 10">
    <name type="scientific">Geotrichum candidum</name>
    <name type="common">Oospora lactis</name>
    <name type="synonym">Dipodascus geotrichum</name>
    <dbReference type="NCBI Taxonomy" id="1173061"/>
    <lineage>
        <taxon>Eukaryota</taxon>
        <taxon>Fungi</taxon>
        <taxon>Dikarya</taxon>
        <taxon>Ascomycota</taxon>
        <taxon>Saccharomycotina</taxon>
        <taxon>Dipodascomycetes</taxon>
        <taxon>Dipodascales</taxon>
        <taxon>Dipodascaceae</taxon>
        <taxon>Geotrichum</taxon>
    </lineage>
</organism>
<evidence type="ECO:0000256" key="1">
    <source>
        <dbReference type="ARBA" id="ARBA00004604"/>
    </source>
</evidence>
<evidence type="ECO:0000313" key="9">
    <source>
        <dbReference type="EMBL" id="KAF5104243.1"/>
    </source>
</evidence>
<evidence type="ECO:0000259" key="7">
    <source>
        <dbReference type="Pfam" id="PF08640"/>
    </source>
</evidence>
<keyword evidence="3" id="KW-0698">rRNA processing</keyword>
<reference evidence="9" key="2">
    <citation type="submission" date="2020-01" db="EMBL/GenBank/DDBJ databases">
        <authorList>
            <person name="Perkins V."/>
            <person name="Lessard M.-H."/>
            <person name="Dugat-Bony E."/>
            <person name="Frenette M."/>
            <person name="Labrie S."/>
        </authorList>
    </citation>
    <scope>NUCLEOTIDE SEQUENCE</scope>
    <source>
        <strain evidence="9">LMA-70</strain>
    </source>
</reference>
<dbReference type="Proteomes" id="UP000750522">
    <property type="component" value="Unassembled WGS sequence"/>
</dbReference>
<comment type="caution">
    <text evidence="9">The sequence shown here is derived from an EMBL/GenBank/DDBJ whole genome shotgun (WGS) entry which is preliminary data.</text>
</comment>
<dbReference type="Pfam" id="PF08640">
    <property type="entry name" value="U3_assoc_6"/>
    <property type="match status" value="1"/>
</dbReference>
<dbReference type="InterPro" id="IPR029071">
    <property type="entry name" value="Ubiquitin-like_domsf"/>
</dbReference>
<feature type="compositionally biased region" description="Basic and acidic residues" evidence="6">
    <location>
        <begin position="286"/>
        <end position="308"/>
    </location>
</feature>
<accession>A0A9P5G8W7</accession>
<evidence type="ECO:0000256" key="6">
    <source>
        <dbReference type="SAM" id="MobiDB-lite"/>
    </source>
</evidence>
<dbReference type="SUPFAM" id="SSF48452">
    <property type="entry name" value="TPR-like"/>
    <property type="match status" value="1"/>
</dbReference>
<dbReference type="InterPro" id="IPR055347">
    <property type="entry name" value="UTP6_N"/>
</dbReference>
<dbReference type="InterPro" id="IPR013949">
    <property type="entry name" value="Utp6"/>
</dbReference>
<dbReference type="Gene3D" id="1.25.40.10">
    <property type="entry name" value="Tetratricopeptide repeat domain"/>
    <property type="match status" value="1"/>
</dbReference>
<dbReference type="InterPro" id="IPR022617">
    <property type="entry name" value="Rad60/SUMO-like_dom"/>
</dbReference>
<feature type="domain" description="Rad60/SUMO-like" evidence="8">
    <location>
        <begin position="18"/>
        <end position="73"/>
    </location>
</feature>
<dbReference type="AlphaFoldDB" id="A0A9P5G8W7"/>
<comment type="similarity">
    <text evidence="2">Belongs to the UTP6 family.</text>
</comment>
<proteinExistence type="inferred from homology"/>
<dbReference type="Pfam" id="PF11976">
    <property type="entry name" value="Rad60-SLD"/>
    <property type="match status" value="1"/>
</dbReference>
<evidence type="ECO:0000313" key="10">
    <source>
        <dbReference type="Proteomes" id="UP000750522"/>
    </source>
</evidence>
<protein>
    <recommendedName>
        <fullName evidence="11">Ubiquitin-like domain-containing protein</fullName>
    </recommendedName>
</protein>
<dbReference type="GO" id="GO:0030515">
    <property type="term" value="F:snoRNA binding"/>
    <property type="evidence" value="ECO:0007669"/>
    <property type="project" value="InterPro"/>
</dbReference>
<dbReference type="GO" id="GO:0000462">
    <property type="term" value="P:maturation of SSU-rRNA from tricistronic rRNA transcript (SSU-rRNA, 5.8S rRNA, LSU-rRNA)"/>
    <property type="evidence" value="ECO:0007669"/>
    <property type="project" value="InterPro"/>
</dbReference>
<dbReference type="Pfam" id="PF23240">
    <property type="entry name" value="HAT_PRP39_N"/>
    <property type="match status" value="1"/>
</dbReference>
<evidence type="ECO:0008006" key="11">
    <source>
        <dbReference type="Google" id="ProtNLM"/>
    </source>
</evidence>
<dbReference type="GO" id="GO:0034388">
    <property type="term" value="C:Pwp2p-containing subcomplex of 90S preribosome"/>
    <property type="evidence" value="ECO:0007669"/>
    <property type="project" value="TreeGrafter"/>
</dbReference>
<feature type="region of interest" description="Disordered" evidence="6">
    <location>
        <begin position="140"/>
        <end position="160"/>
    </location>
</feature>
<dbReference type="SUPFAM" id="SSF54236">
    <property type="entry name" value="Ubiquitin-like"/>
    <property type="match status" value="1"/>
</dbReference>
<dbReference type="PANTHER" id="PTHR23271:SF1">
    <property type="entry name" value="U3 SMALL NUCLEOLAR RNA-ASSOCIATED PROTEIN 6 HOMOLOG"/>
    <property type="match status" value="1"/>
</dbReference>
<dbReference type="InterPro" id="IPR003107">
    <property type="entry name" value="HAT"/>
</dbReference>
<dbReference type="GO" id="GO:0032040">
    <property type="term" value="C:small-subunit processome"/>
    <property type="evidence" value="ECO:0007669"/>
    <property type="project" value="TreeGrafter"/>
</dbReference>
<dbReference type="EMBL" id="QQZK01000011">
    <property type="protein sequence ID" value="KAF5104243.1"/>
    <property type="molecule type" value="Genomic_DNA"/>
</dbReference>
<evidence type="ECO:0000256" key="4">
    <source>
        <dbReference type="ARBA" id="ARBA00022737"/>
    </source>
</evidence>
<evidence type="ECO:0000259" key="8">
    <source>
        <dbReference type="Pfam" id="PF11976"/>
    </source>
</evidence>
<gene>
    <name evidence="9" type="ORF">DV451_000851</name>
</gene>
<evidence type="ECO:0000256" key="2">
    <source>
        <dbReference type="ARBA" id="ARBA00010734"/>
    </source>
</evidence>
<dbReference type="InterPro" id="IPR011990">
    <property type="entry name" value="TPR-like_helical_dom_sf"/>
</dbReference>
<keyword evidence="5" id="KW-0539">Nucleus</keyword>
<dbReference type="SMART" id="SM00386">
    <property type="entry name" value="HAT"/>
    <property type="match status" value="3"/>
</dbReference>
<sequence>MSEPTPKTEVKPESEHINVKVTDSSTDVYFKIKKSTQLKKVFDAFCKRTGKEARGLRFLYEGERISEQDTPASSFAELDDLFTQGLFTKPELNIIMRKRTDFEHRIVSRGAKPKDFLRYVEYEMNVERLRLKRVARLGVQDSDDEEGTSTEPSRGHGISARAGPRKIMFIFDRAVRKFTGDMMLWAHYIQYAKQQNNQTVLNKIYTRMLQLHPTKPAVWIMAAKYEVDANAAMRAARSIMQRGLRFNSTSDLMWIEYAKLELIYVCKILARRKLLGLVTEAQQKAHEEDEARELAKKRKDEANARDDLAGGADTVQLPSDDEDVENAAKAELKSLPDADMSMLGNADTNPALRGDVALAIYDAAIPSFSQYIDRPEEKKAAILSISRKFLDLFDTFTEGVDPQYLCHHVISNLVNTFPEPLDPEVAVLDVTLPIRNIPHTSDSFPDNLKLVINNYNNYIKVKYAGKQPLRLQLAALLRDYLHSRFSSVTDLEPNVALVIRALQGKCETQN</sequence>
<feature type="domain" description="U3 small nucleolar RNA-associated protein 6 N-terminal" evidence="7">
    <location>
        <begin position="75"/>
        <end position="142"/>
    </location>
</feature>
<evidence type="ECO:0000256" key="5">
    <source>
        <dbReference type="ARBA" id="ARBA00023242"/>
    </source>
</evidence>
<dbReference type="PANTHER" id="PTHR23271">
    <property type="entry name" value="HEPATOCELLULAR CARCINOMA-ASSOCIATED ANTIGEN 66"/>
    <property type="match status" value="1"/>
</dbReference>
<name>A0A9P5G8W7_GEOCN</name>
<keyword evidence="4" id="KW-0677">Repeat</keyword>
<evidence type="ECO:0000256" key="3">
    <source>
        <dbReference type="ARBA" id="ARBA00022552"/>
    </source>
</evidence>
<reference evidence="9" key="1">
    <citation type="journal article" date="2020" name="Front. Microbiol.">
        <title>Phenotypic and Genetic Characterization of the Cheese Ripening Yeast Geotrichum candidum.</title>
        <authorList>
            <person name="Perkins V."/>
            <person name="Vignola S."/>
            <person name="Lessard M.H."/>
            <person name="Plante P.L."/>
            <person name="Corbeil J."/>
            <person name="Dugat-Bony E."/>
            <person name="Frenette M."/>
            <person name="Labrie S."/>
        </authorList>
    </citation>
    <scope>NUCLEOTIDE SEQUENCE</scope>
    <source>
        <strain evidence="9">LMA-70</strain>
    </source>
</reference>